<organism evidence="2 3">
    <name type="scientific">Fulvivirga imtechensis AK7</name>
    <dbReference type="NCBI Taxonomy" id="1237149"/>
    <lineage>
        <taxon>Bacteria</taxon>
        <taxon>Pseudomonadati</taxon>
        <taxon>Bacteroidota</taxon>
        <taxon>Cytophagia</taxon>
        <taxon>Cytophagales</taxon>
        <taxon>Fulvivirgaceae</taxon>
        <taxon>Fulvivirga</taxon>
    </lineage>
</organism>
<gene>
    <name evidence="2" type="ORF">C900_02489</name>
</gene>
<evidence type="ECO:0000313" key="2">
    <source>
        <dbReference type="EMBL" id="ELR71574.1"/>
    </source>
</evidence>
<protein>
    <submittedName>
        <fullName evidence="2">Uncharacterized protein</fullName>
    </submittedName>
</protein>
<proteinExistence type="predicted"/>
<dbReference type="EMBL" id="AMZN01000037">
    <property type="protein sequence ID" value="ELR71574.1"/>
    <property type="molecule type" value="Genomic_DNA"/>
</dbReference>
<keyword evidence="1" id="KW-1133">Transmembrane helix</keyword>
<dbReference type="RefSeq" id="WP_009579898.1">
    <property type="nucleotide sequence ID" value="NZ_AMZN01000037.1"/>
</dbReference>
<keyword evidence="3" id="KW-1185">Reference proteome</keyword>
<dbReference type="Proteomes" id="UP000011135">
    <property type="component" value="Unassembled WGS sequence"/>
</dbReference>
<evidence type="ECO:0000256" key="1">
    <source>
        <dbReference type="SAM" id="Phobius"/>
    </source>
</evidence>
<name>L8JVD7_9BACT</name>
<reference evidence="2 3" key="1">
    <citation type="submission" date="2012-12" db="EMBL/GenBank/DDBJ databases">
        <title>Genome assembly of Fulvivirga imtechensis AK7.</title>
        <authorList>
            <person name="Nupur N."/>
            <person name="Khatri I."/>
            <person name="Kumar R."/>
            <person name="Subramanian S."/>
            <person name="Pinnaka A."/>
        </authorList>
    </citation>
    <scope>NUCLEOTIDE SEQUENCE [LARGE SCALE GENOMIC DNA]</scope>
    <source>
        <strain evidence="2 3">AK7</strain>
    </source>
</reference>
<dbReference type="STRING" id="1237149.C900_02489"/>
<keyword evidence="1" id="KW-0812">Transmembrane</keyword>
<evidence type="ECO:0000313" key="3">
    <source>
        <dbReference type="Proteomes" id="UP000011135"/>
    </source>
</evidence>
<keyword evidence="1" id="KW-0472">Membrane</keyword>
<accession>L8JVD7</accession>
<sequence length="70" mass="7938">MKVLGFVFIGLTVLLFLLFLIFAPDAPMTSDYEFTYTWPYILLLFGLAAGVALLLADWNISRQKKGKVKH</sequence>
<feature type="transmembrane region" description="Helical" evidence="1">
    <location>
        <begin position="40"/>
        <end position="60"/>
    </location>
</feature>
<comment type="caution">
    <text evidence="2">The sequence shown here is derived from an EMBL/GenBank/DDBJ whole genome shotgun (WGS) entry which is preliminary data.</text>
</comment>
<dbReference type="AlphaFoldDB" id="L8JVD7"/>